<dbReference type="GO" id="GO:0032221">
    <property type="term" value="C:Rpd3S complex"/>
    <property type="evidence" value="ECO:0007669"/>
    <property type="project" value="UniProtKB-ARBA"/>
</dbReference>
<feature type="compositionally biased region" description="Polar residues" evidence="20">
    <location>
        <begin position="2637"/>
        <end position="2656"/>
    </location>
</feature>
<dbReference type="InterPro" id="IPR001268">
    <property type="entry name" value="NADH_UbQ_OxRdtase_30kDa_su"/>
</dbReference>
<dbReference type="NCBIfam" id="TIGR01961">
    <property type="entry name" value="NuoC_fam"/>
    <property type="match status" value="1"/>
</dbReference>
<dbReference type="SUPFAM" id="SSF81296">
    <property type="entry name" value="E set domains"/>
    <property type="match status" value="1"/>
</dbReference>
<feature type="chain" id="PRO_5024346242" description="histone deacetylase" evidence="21">
    <location>
        <begin position="20"/>
        <end position="3452"/>
    </location>
</feature>
<feature type="compositionally biased region" description="Low complexity" evidence="20">
    <location>
        <begin position="1669"/>
        <end position="1681"/>
    </location>
</feature>
<dbReference type="OrthoDB" id="2504896at2759"/>
<dbReference type="PANTHER" id="PTHR32208">
    <property type="entry name" value="SECRETED PROTEIN-RELATED"/>
    <property type="match status" value="1"/>
</dbReference>
<feature type="compositionally biased region" description="Polar residues" evidence="20">
    <location>
        <begin position="1123"/>
        <end position="1132"/>
    </location>
</feature>
<feature type="domain" description="NADH:ubiquinone oxidoreductase 30kDa subunit" evidence="22">
    <location>
        <begin position="1247"/>
        <end position="1367"/>
    </location>
</feature>
<evidence type="ECO:0000259" key="25">
    <source>
        <dbReference type="Pfam" id="PF07250"/>
    </source>
</evidence>
<dbReference type="PANTHER" id="PTHR32208:SF96">
    <property type="entry name" value="GLYOXAL OXIDASE"/>
    <property type="match status" value="1"/>
</dbReference>
<comment type="similarity">
    <text evidence="18">Belongs to the histone deacetylase family. HD Type 1 subfamily.</text>
</comment>
<name>A0A5N5QN04_9AGAM</name>
<evidence type="ECO:0000256" key="14">
    <source>
        <dbReference type="ARBA" id="ARBA00023075"/>
    </source>
</evidence>
<keyword evidence="10" id="KW-0156">Chromatin regulator</keyword>
<keyword evidence="14" id="KW-0830">Ubiquinone</keyword>
<dbReference type="EMBL" id="SSOP01000047">
    <property type="protein sequence ID" value="KAB5593029.1"/>
    <property type="molecule type" value="Genomic_DNA"/>
</dbReference>
<dbReference type="Pfam" id="PF00329">
    <property type="entry name" value="Complex1_30kDa"/>
    <property type="match status" value="1"/>
</dbReference>
<dbReference type="PROSITE" id="PS00542">
    <property type="entry name" value="COMPLEX1_30K"/>
    <property type="match status" value="1"/>
</dbReference>
<comment type="caution">
    <text evidence="27">The sequence shown here is derived from an EMBL/GenBank/DDBJ whole genome shotgun (WGS) entry which is preliminary data.</text>
</comment>
<dbReference type="FunFam" id="3.30.460.80:FF:000002">
    <property type="entry name" value="NADH dehydrogenase iron-sulfur protein 3, mitochondrial"/>
    <property type="match status" value="1"/>
</dbReference>
<dbReference type="Pfam" id="PF09118">
    <property type="entry name" value="GO-like_E_set"/>
    <property type="match status" value="1"/>
</dbReference>
<feature type="compositionally biased region" description="Polar residues" evidence="20">
    <location>
        <begin position="2738"/>
        <end position="2755"/>
    </location>
</feature>
<feature type="compositionally biased region" description="Polar residues" evidence="20">
    <location>
        <begin position="2007"/>
        <end position="2024"/>
    </location>
</feature>
<evidence type="ECO:0000256" key="21">
    <source>
        <dbReference type="SAM" id="SignalP"/>
    </source>
</evidence>
<feature type="region of interest" description="Disordered" evidence="20">
    <location>
        <begin position="2543"/>
        <end position="2590"/>
    </location>
</feature>
<dbReference type="GO" id="GO:0010468">
    <property type="term" value="P:regulation of gene expression"/>
    <property type="evidence" value="ECO:0007669"/>
    <property type="project" value="UniProtKB-ARBA"/>
</dbReference>
<evidence type="ECO:0000256" key="11">
    <source>
        <dbReference type="ARBA" id="ARBA00022967"/>
    </source>
</evidence>
<dbReference type="InterPro" id="IPR013783">
    <property type="entry name" value="Ig-like_fold"/>
</dbReference>
<keyword evidence="8" id="KW-0378">Hydrolase</keyword>
<dbReference type="NCBIfam" id="TIGR00598">
    <property type="entry name" value="rad14"/>
    <property type="match status" value="1"/>
</dbReference>
<evidence type="ECO:0000313" key="28">
    <source>
        <dbReference type="Proteomes" id="UP000383932"/>
    </source>
</evidence>
<feature type="compositionally biased region" description="Basic and acidic residues" evidence="20">
    <location>
        <begin position="1901"/>
        <end position="1921"/>
    </location>
</feature>
<dbReference type="InterPro" id="IPR009061">
    <property type="entry name" value="DNA-bd_dom_put_sf"/>
</dbReference>
<evidence type="ECO:0000313" key="27">
    <source>
        <dbReference type="EMBL" id="KAB5593029.1"/>
    </source>
</evidence>
<feature type="compositionally biased region" description="Polar residues" evidence="20">
    <location>
        <begin position="1648"/>
        <end position="1661"/>
    </location>
</feature>
<dbReference type="SUPFAM" id="SSF46955">
    <property type="entry name" value="Putative DNA-binding domain"/>
    <property type="match status" value="1"/>
</dbReference>
<dbReference type="InterPro" id="IPR037293">
    <property type="entry name" value="Gal_Oxidase_central_sf"/>
</dbReference>
<feature type="compositionally biased region" description="Polar residues" evidence="20">
    <location>
        <begin position="1825"/>
        <end position="1838"/>
    </location>
</feature>
<feature type="compositionally biased region" description="Basic and acidic residues" evidence="20">
    <location>
        <begin position="1748"/>
        <end position="1769"/>
    </location>
</feature>
<evidence type="ECO:0000256" key="3">
    <source>
        <dbReference type="ARBA" id="ARBA00007569"/>
    </source>
</evidence>
<feature type="compositionally biased region" description="Low complexity" evidence="20">
    <location>
        <begin position="1573"/>
        <end position="1596"/>
    </location>
</feature>
<dbReference type="CDD" id="cd21077">
    <property type="entry name" value="DBD_Rad14"/>
    <property type="match status" value="1"/>
</dbReference>
<dbReference type="FunFam" id="3.40.800.20:FF:000001">
    <property type="entry name" value="Histone deacetylase"/>
    <property type="match status" value="1"/>
</dbReference>
<feature type="compositionally biased region" description="Polar residues" evidence="20">
    <location>
        <begin position="1525"/>
        <end position="1565"/>
    </location>
</feature>
<evidence type="ECO:0000256" key="12">
    <source>
        <dbReference type="ARBA" id="ARBA00023015"/>
    </source>
</evidence>
<evidence type="ECO:0000256" key="17">
    <source>
        <dbReference type="ARBA" id="ARBA00049551"/>
    </source>
</evidence>
<evidence type="ECO:0000256" key="5">
    <source>
        <dbReference type="ARBA" id="ARBA00022448"/>
    </source>
</evidence>
<keyword evidence="6" id="KW-0678">Repressor</keyword>
<dbReference type="HAMAP" id="MF_01357">
    <property type="entry name" value="NDH1_NuoC"/>
    <property type="match status" value="1"/>
</dbReference>
<feature type="region of interest" description="Disordered" evidence="20">
    <location>
        <begin position="2738"/>
        <end position="2759"/>
    </location>
</feature>
<feature type="compositionally biased region" description="Polar residues" evidence="20">
    <location>
        <begin position="2201"/>
        <end position="2217"/>
    </location>
</feature>
<feature type="compositionally biased region" description="Low complexity" evidence="20">
    <location>
        <begin position="1136"/>
        <end position="1152"/>
    </location>
</feature>
<reference evidence="27 28" key="1">
    <citation type="journal article" date="2019" name="Fungal Biol. Biotechnol.">
        <title>Draft genome sequence of fastidious pathogen Ceratobasidium theobromae, which causes vascular-streak dieback in Theobroma cacao.</title>
        <authorList>
            <person name="Ali S.S."/>
            <person name="Asman A."/>
            <person name="Shao J."/>
            <person name="Firmansyah A.P."/>
            <person name="Susilo A.W."/>
            <person name="Rosmana A."/>
            <person name="McMahon P."/>
            <person name="Junaid M."/>
            <person name="Guest D."/>
            <person name="Kheng T.Y."/>
            <person name="Meinhardt L.W."/>
            <person name="Bailey B.A."/>
        </authorList>
    </citation>
    <scope>NUCLEOTIDE SEQUENCE [LARGE SCALE GENOMIC DNA]</scope>
    <source>
        <strain evidence="27 28">CT2</strain>
    </source>
</reference>
<dbReference type="GO" id="GO:0141221">
    <property type="term" value="F:histone deacetylase activity, hydrolytic mechanism"/>
    <property type="evidence" value="ECO:0007669"/>
    <property type="project" value="UniProtKB-EC"/>
</dbReference>
<feature type="compositionally biased region" description="Polar residues" evidence="20">
    <location>
        <begin position="2824"/>
        <end position="2833"/>
    </location>
</feature>
<evidence type="ECO:0000259" key="22">
    <source>
        <dbReference type="Pfam" id="PF00329"/>
    </source>
</evidence>
<keyword evidence="7 21" id="KW-0732">Signal</keyword>
<dbReference type="InterPro" id="IPR009880">
    <property type="entry name" value="Glyoxal_oxidase_N"/>
</dbReference>
<feature type="compositionally biased region" description="Polar residues" evidence="20">
    <location>
        <begin position="1732"/>
        <end position="1747"/>
    </location>
</feature>
<dbReference type="GO" id="GO:0006289">
    <property type="term" value="P:nucleotide-excision repair"/>
    <property type="evidence" value="ECO:0007669"/>
    <property type="project" value="InterPro"/>
</dbReference>
<dbReference type="GO" id="GO:0008137">
    <property type="term" value="F:NADH dehydrogenase (ubiquinone) activity"/>
    <property type="evidence" value="ECO:0007669"/>
    <property type="project" value="UniProtKB-EC"/>
</dbReference>
<dbReference type="Gene3D" id="3.40.800.20">
    <property type="entry name" value="Histone deacetylase domain"/>
    <property type="match status" value="1"/>
</dbReference>
<dbReference type="SUPFAM" id="SSF50965">
    <property type="entry name" value="Galactose oxidase, central domain"/>
    <property type="match status" value="1"/>
</dbReference>
<feature type="compositionally biased region" description="Polar residues" evidence="20">
    <location>
        <begin position="1445"/>
        <end position="1464"/>
    </location>
</feature>
<dbReference type="InterPro" id="IPR037129">
    <property type="entry name" value="XPA_sf"/>
</dbReference>
<keyword evidence="5 19" id="KW-0813">Transport</keyword>
<dbReference type="PRINTS" id="PR01271">
    <property type="entry name" value="HISDACETLASE"/>
</dbReference>
<dbReference type="InterPro" id="IPR023801">
    <property type="entry name" value="His_deacetylse_dom"/>
</dbReference>
<feature type="compositionally biased region" description="Basic and acidic residues" evidence="20">
    <location>
        <begin position="1479"/>
        <end position="1491"/>
    </location>
</feature>
<evidence type="ECO:0000256" key="8">
    <source>
        <dbReference type="ARBA" id="ARBA00022801"/>
    </source>
</evidence>
<evidence type="ECO:0000259" key="26">
    <source>
        <dbReference type="Pfam" id="PF09118"/>
    </source>
</evidence>
<keyword evidence="13 19" id="KW-0520">NAD</keyword>
<dbReference type="Pfam" id="PF07250">
    <property type="entry name" value="Glyoxal_oxid_N"/>
    <property type="match status" value="1"/>
</dbReference>
<feature type="compositionally biased region" description="Basic and acidic residues" evidence="20">
    <location>
        <begin position="1930"/>
        <end position="1960"/>
    </location>
</feature>
<dbReference type="NCBIfam" id="NF004733">
    <property type="entry name" value="PRK06074.1-5"/>
    <property type="match status" value="1"/>
</dbReference>
<evidence type="ECO:0000256" key="7">
    <source>
        <dbReference type="ARBA" id="ARBA00022729"/>
    </source>
</evidence>
<feature type="region of interest" description="Disordered" evidence="20">
    <location>
        <begin position="3164"/>
        <end position="3205"/>
    </location>
</feature>
<dbReference type="Pfam" id="PF00850">
    <property type="entry name" value="Hist_deacetyl"/>
    <property type="match status" value="1"/>
</dbReference>
<feature type="region of interest" description="Disordered" evidence="20">
    <location>
        <begin position="2668"/>
        <end position="2706"/>
    </location>
</feature>
<feature type="region of interest" description="Disordered" evidence="20">
    <location>
        <begin position="2427"/>
        <end position="2465"/>
    </location>
</feature>
<dbReference type="SUPFAM" id="SSF143243">
    <property type="entry name" value="Nqo5-like"/>
    <property type="match status" value="1"/>
</dbReference>
<feature type="region of interest" description="Disordered" evidence="20">
    <location>
        <begin position="1443"/>
        <end position="1698"/>
    </location>
</feature>
<feature type="compositionally biased region" description="Basic and acidic residues" evidence="20">
    <location>
        <begin position="1092"/>
        <end position="1103"/>
    </location>
</feature>
<feature type="compositionally biased region" description="Basic and acidic residues" evidence="20">
    <location>
        <begin position="2074"/>
        <end position="2112"/>
    </location>
</feature>
<evidence type="ECO:0000256" key="20">
    <source>
        <dbReference type="SAM" id="MobiDB-lite"/>
    </source>
</evidence>
<comment type="subcellular location">
    <subcellularLocation>
        <location evidence="2">Mitochondrion</location>
    </subcellularLocation>
    <subcellularLocation>
        <location evidence="1">Nucleus</location>
    </subcellularLocation>
</comment>
<dbReference type="Proteomes" id="UP000383932">
    <property type="component" value="Unassembled WGS sequence"/>
</dbReference>
<keyword evidence="9" id="KW-0862">Zinc</keyword>
<comment type="similarity">
    <text evidence="3 19">Belongs to the complex I 30 kDa subunit family.</text>
</comment>
<dbReference type="InterPro" id="IPR015202">
    <property type="entry name" value="GO-like_E_set"/>
</dbReference>
<evidence type="ECO:0000256" key="10">
    <source>
        <dbReference type="ARBA" id="ARBA00022853"/>
    </source>
</evidence>
<dbReference type="InterPro" id="IPR000286">
    <property type="entry name" value="HDACs"/>
</dbReference>
<feature type="region of interest" description="Disordered" evidence="20">
    <location>
        <begin position="1711"/>
        <end position="2360"/>
    </location>
</feature>
<evidence type="ECO:0000256" key="2">
    <source>
        <dbReference type="ARBA" id="ARBA00004173"/>
    </source>
</evidence>
<feature type="region of interest" description="Disordered" evidence="20">
    <location>
        <begin position="3242"/>
        <end position="3267"/>
    </location>
</feature>
<dbReference type="GO" id="GO:0005739">
    <property type="term" value="C:mitochondrion"/>
    <property type="evidence" value="ECO:0007669"/>
    <property type="project" value="UniProtKB-SubCell"/>
</dbReference>
<feature type="domain" description="Histone deacetylase" evidence="23">
    <location>
        <begin position="673"/>
        <end position="978"/>
    </location>
</feature>
<dbReference type="InterPro" id="IPR010218">
    <property type="entry name" value="NADH_DH_suC"/>
</dbReference>
<feature type="compositionally biased region" description="Acidic residues" evidence="20">
    <location>
        <begin position="1052"/>
        <end position="1064"/>
    </location>
</feature>
<feature type="compositionally biased region" description="Polar residues" evidence="20">
    <location>
        <begin position="1604"/>
        <end position="1625"/>
    </location>
</feature>
<evidence type="ECO:0000256" key="18">
    <source>
        <dbReference type="ARBA" id="ARBA00061569"/>
    </source>
</evidence>
<keyword evidence="11 19" id="KW-1278">Translocase</keyword>
<evidence type="ECO:0000259" key="23">
    <source>
        <dbReference type="Pfam" id="PF00850"/>
    </source>
</evidence>
<dbReference type="InterPro" id="IPR020396">
    <property type="entry name" value="NADH_UbQ_OxRdtase_CS"/>
</dbReference>
<feature type="signal peptide" evidence="21">
    <location>
        <begin position="1"/>
        <end position="19"/>
    </location>
</feature>
<accession>A0A5N5QN04</accession>
<evidence type="ECO:0000256" key="1">
    <source>
        <dbReference type="ARBA" id="ARBA00004123"/>
    </source>
</evidence>
<feature type="compositionally biased region" description="Low complexity" evidence="20">
    <location>
        <begin position="3166"/>
        <end position="3178"/>
    </location>
</feature>
<comment type="catalytic activity">
    <reaction evidence="17">
        <text>a ubiquinone + NADH + 5 H(+)(in) = a ubiquinol + NAD(+) + 4 H(+)(out)</text>
        <dbReference type="Rhea" id="RHEA:29091"/>
        <dbReference type="Rhea" id="RHEA-COMP:9565"/>
        <dbReference type="Rhea" id="RHEA-COMP:9566"/>
        <dbReference type="ChEBI" id="CHEBI:15378"/>
        <dbReference type="ChEBI" id="CHEBI:16389"/>
        <dbReference type="ChEBI" id="CHEBI:17976"/>
        <dbReference type="ChEBI" id="CHEBI:57540"/>
        <dbReference type="ChEBI" id="CHEBI:57945"/>
        <dbReference type="EC" id="7.1.1.2"/>
    </reaction>
</comment>
<feature type="compositionally biased region" description="Polar residues" evidence="20">
    <location>
        <begin position="2039"/>
        <end position="2051"/>
    </location>
</feature>
<dbReference type="InterPro" id="IPR011043">
    <property type="entry name" value="Gal_Oxase/kelch_b-propeller"/>
</dbReference>
<evidence type="ECO:0000256" key="4">
    <source>
        <dbReference type="ARBA" id="ARBA00012111"/>
    </source>
</evidence>
<dbReference type="GO" id="GO:0003684">
    <property type="term" value="F:damaged DNA binding"/>
    <property type="evidence" value="ECO:0007669"/>
    <property type="project" value="InterPro"/>
</dbReference>
<feature type="compositionally biased region" description="Polar residues" evidence="20">
    <location>
        <begin position="2547"/>
        <end position="2576"/>
    </location>
</feature>
<keyword evidence="15" id="KW-0804">Transcription</keyword>
<feature type="compositionally biased region" description="Low complexity" evidence="20">
    <location>
        <begin position="2338"/>
        <end position="2353"/>
    </location>
</feature>
<dbReference type="GO" id="GO:0016020">
    <property type="term" value="C:membrane"/>
    <property type="evidence" value="ECO:0007669"/>
    <property type="project" value="UniProtKB-ARBA"/>
</dbReference>
<dbReference type="InterPro" id="IPR037138">
    <property type="entry name" value="His_deacetylse_dom_sf"/>
</dbReference>
<dbReference type="Gene3D" id="2.130.10.80">
    <property type="entry name" value="Galactose oxidase/kelch, beta-propeller"/>
    <property type="match status" value="1"/>
</dbReference>
<gene>
    <name evidence="27" type="ORF">CTheo_3494</name>
</gene>
<keyword evidence="12" id="KW-0805">Transcription regulation</keyword>
<dbReference type="InterPro" id="IPR014756">
    <property type="entry name" value="Ig_E-set"/>
</dbReference>
<dbReference type="InterPro" id="IPR022656">
    <property type="entry name" value="XPA_C"/>
</dbReference>
<proteinExistence type="inferred from homology"/>
<feature type="domain" description="XPA C-terminal" evidence="24">
    <location>
        <begin position="3308"/>
        <end position="3365"/>
    </location>
</feature>
<dbReference type="InterPro" id="IPR037232">
    <property type="entry name" value="NADH_quin_OxRdtase_su_C/D-like"/>
</dbReference>
<feature type="compositionally biased region" description="Basic and acidic residues" evidence="20">
    <location>
        <begin position="1978"/>
        <end position="1987"/>
    </location>
</feature>
<dbReference type="GO" id="GO:0016651">
    <property type="term" value="F:oxidoreductase activity, acting on NAD(P)H"/>
    <property type="evidence" value="ECO:0007669"/>
    <property type="project" value="InterPro"/>
</dbReference>
<dbReference type="Gene3D" id="3.90.530.10">
    <property type="entry name" value="XPA C-terminal domain"/>
    <property type="match status" value="1"/>
</dbReference>
<feature type="domain" description="Glyoxal oxidase N-terminal" evidence="25">
    <location>
        <begin position="92"/>
        <end position="469"/>
    </location>
</feature>
<feature type="compositionally biased region" description="Basic and acidic residues" evidence="20">
    <location>
        <begin position="3242"/>
        <end position="3256"/>
    </location>
</feature>
<keyword evidence="16" id="KW-0539">Nucleus</keyword>
<evidence type="ECO:0000256" key="13">
    <source>
        <dbReference type="ARBA" id="ARBA00023027"/>
    </source>
</evidence>
<dbReference type="SUPFAM" id="SSF52768">
    <property type="entry name" value="Arginase/deacetylase"/>
    <property type="match status" value="1"/>
</dbReference>
<protein>
    <recommendedName>
        <fullName evidence="4">histone deacetylase</fullName>
        <ecNumber evidence="4">3.5.1.98</ecNumber>
    </recommendedName>
</protein>
<dbReference type="InterPro" id="IPR000465">
    <property type="entry name" value="XPA/RAD14"/>
</dbReference>
<sequence>MATRALTLITLGLLQVSRAAQPTRKGTPGTFEVVGESGVSAQQLFLGSGGKVYIIDKVERNPVSVNGVSRFGLYYSRLGLISMFSIPHGQQAQYDVDTNTYRAMDIVTNTFCAGGNMLGDGRWINIGGNQPVKSGGVTHVAGDPDDPYKNGDGGQSIRLFKPCSDSNCEWTMDPINMTTRRWYPTVEGLADGSVIIIGGNQYGGFVNSEGNNNPTFEYYPSRGNPIMLPILVRTLPANLYPLTWLLPSGMLFIQTNLGTELFDMATNTEYPLADVPNAVRTYPASGASVLLPMTPANNWTATLLLCGGSDLQPDQWRASDPLVKYPADASCVSMTPDVSVDWKTEESMPFGRTMGNFILLPNGKVFLVNGANTGVAGYGNESWVVGQSYADDPMTQPLIYDPELPAGSRFVSKGLSSSNIARMYHSAATLLPDGSVFVSGSNPNADYIGPDMGYKYPTEYRVERFYPDYYNKHRPEPTGLPTTLSYGGDYFNISLSAADVGGKADTLKVAIIRTGFSTHAMNMGQRMVILDSSYSVAKDGSVTMHVSQMPPNPNIMTPGPAWVFVLCDGVPSIGTEVMVGSGKIEKQTVLPVQELPTSTVETSSGTQAATGGSSNQVVKNNAGARVGISIQAILGSALFYMSGLLTPIPGESKKRVCYFFDSDVGGFHYGPGHPMKPTRIRMCHSLVMNYGLYKKMEIFRAKPANKREMSQFHTDEYVEFLSKITPANMNNYVKEQLKYNVGDDCPVFDGLFDYCSISAGGSMEGAARLSRNKCDIAVNWAGGLHHAKKGEASGFCYVNGTIMNSSTAPERLSFSLDIVLGILELLRYHKRVLYIDIDCHHGDGVEEAFYTTDRVMTVSFHKYGEYFPGTGELRDLGISKGKYYSCNFPLRDGITDENYKSVFEPVITQVMQSYDPSAVVLQCGTDSLSGDKLGCLNLSMRGHANCVKFVKSFGLPLLLLGGGGYTMRNVSRCWAYETGLAAGVELGSEIPVNEYYEYFGPDYKLDVRQSNMEDMNTREYLERVKGIVLDNIRKVGGPPSVQMTDIPRTADDYADDNADEDMDDPTERIPVRQRLKMIQPDMELSDSEDEGEGGRRNHQDHKTAGKPTTSGKMPEADAPASALPSSNPQPSRASHAETSSANNATNPASATNGSEKDDSSAPMEVDAASKPSRRAGFLFETFMHRLPHTKASAASTSPFTERTGVNLSETKYRAVSDSLHSYGSYLIQCLPKFVQQYSVLKDELTLYTAPSGIVPVLHFLRDHTQCQFKSVMDITAVDYPTRDQRFEVVYNLLSVRHNARIRVKTYADETTPVPSAAGIFRGADWYEREVWDMFGVFFKDHPDLRRILTDYGFEGHPMRKDFPLTGYTEVRYDEEKKRVVYEPLQMTQAFRCAQKTFVVGCILRFNRPLSNFEAASPWEMVGDVAAERPMADNGPVEAHLEVHPLSQNPTPGQVSQKESGTVSAEGQVVSDEPVNAPASDERELKEPKESGVSEPPTAPNDDEADEDPVATISGQVSDSAPLDNATPNPAESQTLSSTPSAEISSGGVTSVATPTPTKRFTSMNINKKFLAKASAGSSGSSNTPTAPKASTSASATRPVPANPQPSSRLVTKKLTTTIPVSSASGGWSLRPTPPASLSSSPAPGDVSTGGQAKPSLSTDVSNRPILAPSASVLSVDSRSSAKTSRDHSPVKAWATVPVSVGDIRRNLQDFPTAAEAAADSAENGQGKRPGVSASQLAQPTTDATTHGTDNDARDSFRGMHLDPNAHHWDEMEDESNDFLGEVIDFGDGKTYTVPPEDSEPVSGPSFSKETRLGDDYDRSWPRSRPTLSESDAAQSSRVSQHHGHPPRPHPGDGRVLFNERSNRLEPARASHSTTGTFHQHAPPFAHLPPRSTARRNSGHSSSDRPKVNHAREPPPHTRDLPPHASTGFPPDDKPRRMSDARSTHSPVERRSSFLHDERPRIGAGPLRNRAGDEIGYGLRRETSRDSRLSVGERQPWGQQAPGRRASVESSHQTNTLDAGSNRSPTGPVGDAASGVRSPLQRTSLLPASAPSSKDLPSVGASEPTNGPAVPTVLNEEREKFMKQAAERARRRKQEEEAAREEARERARKKAAELEALSKASLVTASPLVALTRQSSGTKSPAPKSPIPKSPLAAPSSLPPAPTIPEAPSKPEESPSLTGAAAPSWRTGPKTESNADERHESSQTTLSSLPVGEAQQSHILPPPTTTQLGGLGGMQPMEELGKADGPIEVLDFSDMSKLAGRRTSITSSSEPHRRKRSAVSDFLDEAPTKRPGQGQANAWSRDTRSSGENHENRDRTGTSHSKHTSISHKQVNEGAWPKSTPSTTLGLSSTTSRPGFKEAPISALDDVMSRIKGVLTDMHAEGEKPTLLASTSGSTAAVPVSASTSALPPKASQRVAPRWAGDEVANWRDSMGKKGPSRPPVEAQPTEPFATTRSERPDTPPPASGTFVVRLSKSTVARPPMPKKQAGLAKLPPMPVRWDILTWDPPVERMSTKTLSRDDMLFPRAYLRGVIMARVLLPSTGSAPEAQLKQNGSIQRSQLPATVDNKTSRSPNVSTRSIPKGPAFMDTQWRKPPVASPLSNVLELQRSTSLSVIPIEGNQLETTSRSPPPYHQPEGEKSTTNIAGSVPSSSSKGPLIPSQSTEVIFHRSLHEKRPSNPPTVSFTVSSELDDPSATEMGPQDGVVPDSLPRLEVNGVISKNETEILEPSQAGEILDKSEQTISGGKTTQSPTPNSSVLLTPPVKVTTPWQASNSRLPDTEYLKSVWQHASPKEATAENSLRGLTDDFPSAIPHSVQEMKTEDEEPKSSQAATSTPSRMPHNAHRAFQQVPTSPAPMGVQGYVNHMGSQVVPSRPMPVSSFSLPPPAPQITSQPTPYSPYVHPTPPALMYAMPPNRIAPSPAPGGPPMWVQGQAYGRPSPPAGMYPPQQGHPLTYPSPVSQLPPLSKQHGGMNGNHGHHPMSSPAMTHAMHMGSPAMAHVGHMGSPALAHATPHMPVGPQHMYPGMNSSAGLGLGGNMAYGARGPTPQMMQQSPMQAPVSNGYPIVPGGPYAHAGYGRGAIRTPSDGVPHHMPLPHPPHAPVSPGTYHPSAYGRQLSITWLSIRLQPDFDSDMSLSPRAVTNSPTSNALTDEQAKDIELNRLRAKAKIRAQSGASSKISQSSNVNGKRPLAVTEGDSMSPKKQKVNSDDINAPLKRDSRLMGRYLDYDLSKMVNSKGGFLVEEKSNYDEETRRKEKERQLQRLKQSFDPPVHIEKDKNPRCADCGSVDIDHQFRKVFRVNVCNNCKNEKPERYSLLTKTECKQDYLLTDPRYVMVTAELRDEEVMPHLLKANPHKSTWNNMMLFVRFQVEEFAFKKWGGPEGLDAEWERRMAEKRAKRSKKFEDGLKDLRSRTRESGWAKRKADEHVHTFGVPDKNLGVQRCTECDFEVEVEEFSL</sequence>
<dbReference type="Gene3D" id="2.60.40.10">
    <property type="entry name" value="Immunoglobulins"/>
    <property type="match status" value="1"/>
</dbReference>
<dbReference type="EC" id="3.5.1.98" evidence="4"/>
<dbReference type="PRINTS" id="PR01270">
    <property type="entry name" value="HDASUPER"/>
</dbReference>
<evidence type="ECO:0000256" key="9">
    <source>
        <dbReference type="ARBA" id="ARBA00022833"/>
    </source>
</evidence>
<feature type="compositionally biased region" description="Basic and acidic residues" evidence="20">
    <location>
        <begin position="2300"/>
        <end position="2316"/>
    </location>
</feature>
<organism evidence="27 28">
    <name type="scientific">Ceratobasidium theobromae</name>
    <dbReference type="NCBI Taxonomy" id="1582974"/>
    <lineage>
        <taxon>Eukaryota</taxon>
        <taxon>Fungi</taxon>
        <taxon>Dikarya</taxon>
        <taxon>Basidiomycota</taxon>
        <taxon>Agaricomycotina</taxon>
        <taxon>Agaricomycetes</taxon>
        <taxon>Cantharellales</taxon>
        <taxon>Ceratobasidiaceae</taxon>
        <taxon>Ceratobasidium</taxon>
    </lineage>
</organism>
<feature type="region of interest" description="Disordered" evidence="20">
    <location>
        <begin position="1034"/>
        <end position="1170"/>
    </location>
</feature>
<keyword evidence="28" id="KW-1185">Reference proteome</keyword>
<dbReference type="CDD" id="cd02851">
    <property type="entry name" value="E_set_GO_C"/>
    <property type="match status" value="1"/>
</dbReference>
<evidence type="ECO:0000256" key="19">
    <source>
        <dbReference type="RuleBase" id="RU003456"/>
    </source>
</evidence>
<evidence type="ECO:0000256" key="6">
    <source>
        <dbReference type="ARBA" id="ARBA00022491"/>
    </source>
</evidence>
<dbReference type="InterPro" id="IPR003084">
    <property type="entry name" value="HDAC_I/II"/>
</dbReference>
<feature type="region of interest" description="Disordered" evidence="20">
    <location>
        <begin position="2614"/>
        <end position="2656"/>
    </location>
</feature>
<feature type="compositionally biased region" description="Basic and acidic residues" evidence="20">
    <location>
        <begin position="1808"/>
        <end position="1820"/>
    </location>
</feature>
<feature type="compositionally biased region" description="Low complexity" evidence="20">
    <location>
        <begin position="1713"/>
        <end position="1722"/>
    </location>
</feature>
<evidence type="ECO:0000259" key="24">
    <source>
        <dbReference type="Pfam" id="PF05181"/>
    </source>
</evidence>
<evidence type="ECO:0000256" key="15">
    <source>
        <dbReference type="ARBA" id="ARBA00023163"/>
    </source>
</evidence>
<dbReference type="Gene3D" id="3.30.460.80">
    <property type="entry name" value="NADH:ubiquinone oxidoreductase, 30kDa subunit"/>
    <property type="match status" value="1"/>
</dbReference>
<dbReference type="Pfam" id="PF05181">
    <property type="entry name" value="XPA_C"/>
    <property type="match status" value="1"/>
</dbReference>
<evidence type="ECO:0000256" key="16">
    <source>
        <dbReference type="ARBA" id="ARBA00023242"/>
    </source>
</evidence>
<feature type="domain" description="Galactose oxidase-like Early set" evidence="26">
    <location>
        <begin position="474"/>
        <end position="579"/>
    </location>
</feature>
<feature type="region of interest" description="Disordered" evidence="20">
    <location>
        <begin position="2935"/>
        <end position="2975"/>
    </location>
</feature>
<feature type="region of interest" description="Disordered" evidence="20">
    <location>
        <begin position="2399"/>
        <end position="2418"/>
    </location>
</feature>
<dbReference type="InterPro" id="IPR023696">
    <property type="entry name" value="Ureohydrolase_dom_sf"/>
</dbReference>
<feature type="region of interest" description="Disordered" evidence="20">
    <location>
        <begin position="2813"/>
        <end position="2836"/>
    </location>
</feature>